<keyword evidence="1" id="KW-0175">Coiled coil</keyword>
<dbReference type="RefSeq" id="WP_186856301.1">
    <property type="nucleotide sequence ID" value="NZ_JACOON010000001.1"/>
</dbReference>
<comment type="caution">
    <text evidence="3">The sequence shown here is derived from an EMBL/GenBank/DDBJ whole genome shotgun (WGS) entry which is preliminary data.</text>
</comment>
<dbReference type="PANTHER" id="PTHR38032">
    <property type="entry name" value="POLYMERASE-RELATED"/>
    <property type="match status" value="1"/>
</dbReference>
<organism evidence="3 4">
    <name type="scientific">Christensenella tenuis</name>
    <dbReference type="NCBI Taxonomy" id="2763033"/>
    <lineage>
        <taxon>Bacteria</taxon>
        <taxon>Bacillati</taxon>
        <taxon>Bacillota</taxon>
        <taxon>Clostridia</taxon>
        <taxon>Christensenellales</taxon>
        <taxon>Christensenellaceae</taxon>
        <taxon>Christensenella</taxon>
    </lineage>
</organism>
<accession>A0ABR7EAD1</accession>
<dbReference type="Proteomes" id="UP000606889">
    <property type="component" value="Unassembled WGS sequence"/>
</dbReference>
<dbReference type="EMBL" id="JACOON010000001">
    <property type="protein sequence ID" value="MBC5646755.1"/>
    <property type="molecule type" value="Genomic_DNA"/>
</dbReference>
<dbReference type="PANTHER" id="PTHR38032:SF1">
    <property type="entry name" value="RNA-BINDING PROTEIN KHPB N-TERMINAL DOMAIN-CONTAINING PROTEIN"/>
    <property type="match status" value="1"/>
</dbReference>
<feature type="domain" description="Flagellar Assembly Protein A N-terminal region" evidence="2">
    <location>
        <begin position="96"/>
        <end position="267"/>
    </location>
</feature>
<evidence type="ECO:0000313" key="4">
    <source>
        <dbReference type="Proteomes" id="UP000606889"/>
    </source>
</evidence>
<evidence type="ECO:0000256" key="1">
    <source>
        <dbReference type="SAM" id="Coils"/>
    </source>
</evidence>
<feature type="coiled-coil region" evidence="1">
    <location>
        <begin position="463"/>
        <end position="497"/>
    </location>
</feature>
<evidence type="ECO:0000313" key="3">
    <source>
        <dbReference type="EMBL" id="MBC5646755.1"/>
    </source>
</evidence>
<gene>
    <name evidence="3" type="ORF">H8S18_00140</name>
</gene>
<protein>
    <submittedName>
        <fullName evidence="3">DUF342 domain-containing protein</fullName>
    </submittedName>
</protein>
<keyword evidence="4" id="KW-1185">Reference proteome</keyword>
<dbReference type="InterPro" id="IPR005646">
    <property type="entry name" value="FapA"/>
</dbReference>
<dbReference type="InterPro" id="IPR046865">
    <property type="entry name" value="FapA_b_solenoid"/>
</dbReference>
<reference evidence="3 4" key="1">
    <citation type="submission" date="2020-08" db="EMBL/GenBank/DDBJ databases">
        <title>Genome public.</title>
        <authorList>
            <person name="Liu C."/>
            <person name="Sun Q."/>
        </authorList>
    </citation>
    <scope>NUCLEOTIDE SEQUENCE [LARGE SCALE GENOMIC DNA]</scope>
    <source>
        <strain evidence="3 4">NSJ-35</strain>
    </source>
</reference>
<sequence>MEKIDMEKRQEELGAPVKNNGYRLYYREDGVYLAIDPSAVNQNEMNLHRMIQYIKRKKLENPYFDVISEMVSNIRHAEEKIAETQDEVILDEELCVELSADQMQAYLTLLPPDIGGKKLSREDAKAVLEQKYHVSYGVDEDKLNEIFDRKLYGEKFLIATGREPERGEDGSLEYYFNHKNSGGKITYDEKGRADFKNMLTFEKVTDGQILVKRILATHGVEGINVCGKTLPAMKGKEAALPKVGKNVRISKDKTEIFSAIDGEVTIRGGRITVLPNVTIEGDVDMSVGNIEFDGDIVIKGNVNQGFMIKSSGDIIVHGFVEAATLESGGNIIAKGGIKGADRGEATAKGNISALFIERMKITAEGNVTAGTIVNSTVVSEGYVDVSGGRGRLIGGKVSAGKYVVAKRIGSDAGIQTEIHIGMLAQKRRRLEEVEPEINALSTNIGRMNLALNNQNSNIAGKARLELVISLSKMKEEKKRLEQEKTELEELIKETKDGNVHVLETIYKGVKIFFGKICYIVPYDNEYVTYYKDKKDVLTAACRFIPEK</sequence>
<dbReference type="InterPro" id="IPR046866">
    <property type="entry name" value="FapA_N"/>
</dbReference>
<dbReference type="Pfam" id="PF20250">
    <property type="entry name" value="FapA_N"/>
    <property type="match status" value="1"/>
</dbReference>
<proteinExistence type="predicted"/>
<name>A0ABR7EAD1_9FIRM</name>
<dbReference type="Pfam" id="PF03961">
    <property type="entry name" value="FapA"/>
    <property type="match status" value="1"/>
</dbReference>
<evidence type="ECO:0000259" key="2">
    <source>
        <dbReference type="Pfam" id="PF20250"/>
    </source>
</evidence>